<feature type="domain" description="Thiamine pyrophosphate enzyme N-terminal TPP-binding" evidence="16">
    <location>
        <begin position="36"/>
        <end position="145"/>
    </location>
</feature>
<dbReference type="Pfam" id="PF02775">
    <property type="entry name" value="TPP_enzyme_C"/>
    <property type="match status" value="1"/>
</dbReference>
<evidence type="ECO:0000259" key="14">
    <source>
        <dbReference type="Pfam" id="PF00205"/>
    </source>
</evidence>
<keyword evidence="9 12" id="KW-0460">Magnesium</keyword>
<evidence type="ECO:0000256" key="6">
    <source>
        <dbReference type="ARBA" id="ARBA00013202"/>
    </source>
</evidence>
<keyword evidence="11" id="KW-0456">Lyase</keyword>
<dbReference type="CDD" id="cd07038">
    <property type="entry name" value="TPP_PYR_PDC_IPDC_like"/>
    <property type="match status" value="1"/>
</dbReference>
<accession>A0AAN9E7J9</accession>
<evidence type="ECO:0000259" key="16">
    <source>
        <dbReference type="Pfam" id="PF02776"/>
    </source>
</evidence>
<evidence type="ECO:0000256" key="1">
    <source>
        <dbReference type="ARBA" id="ARBA00001041"/>
    </source>
</evidence>
<dbReference type="PANTHER" id="PTHR43452:SF33">
    <property type="entry name" value="PYRUVATE DECARBOXYLASE"/>
    <property type="match status" value="1"/>
</dbReference>
<evidence type="ECO:0000256" key="13">
    <source>
        <dbReference type="RuleBase" id="RU362132"/>
    </source>
</evidence>
<comment type="cofactor">
    <cofactor evidence="12">
        <name>Mg(2+)</name>
        <dbReference type="ChEBI" id="CHEBI:18420"/>
    </cofactor>
    <text evidence="12">Binds 1 Mg(2+) per subunit.</text>
</comment>
<evidence type="ECO:0000256" key="2">
    <source>
        <dbReference type="ARBA" id="ARBA00001920"/>
    </source>
</evidence>
<reference evidence="17 18" key="1">
    <citation type="submission" date="2024-01" db="EMBL/GenBank/DDBJ databases">
        <title>The genomes of 5 underutilized Papilionoideae crops provide insights into root nodulation and disease resistanc.</title>
        <authorList>
            <person name="Yuan L."/>
        </authorList>
    </citation>
    <scope>NUCLEOTIDE SEQUENCE [LARGE SCALE GENOMIC DNA]</scope>
    <source>
        <strain evidence="17">ZHUSHIDOU_FW_LH</strain>
        <tissue evidence="17">Leaf</tissue>
    </source>
</reference>
<evidence type="ECO:0000256" key="10">
    <source>
        <dbReference type="ARBA" id="ARBA00023052"/>
    </source>
</evidence>
<comment type="similarity">
    <text evidence="4 13">Belongs to the TPP enzyme family.</text>
</comment>
<dbReference type="InterPro" id="IPR012000">
    <property type="entry name" value="Thiamin_PyroP_enz_cen_dom"/>
</dbReference>
<evidence type="ECO:0000256" key="9">
    <source>
        <dbReference type="ARBA" id="ARBA00022842"/>
    </source>
</evidence>
<dbReference type="GO" id="GO:0000949">
    <property type="term" value="P:aromatic amino acid family catabolic process to alcohol via Ehrlich pathway"/>
    <property type="evidence" value="ECO:0007669"/>
    <property type="project" value="TreeGrafter"/>
</dbReference>
<comment type="subunit">
    <text evidence="5">Homotetramer.</text>
</comment>
<dbReference type="FunFam" id="3.40.50.1220:FF:000009">
    <property type="entry name" value="Pyruvate decarboxylase 1"/>
    <property type="match status" value="1"/>
</dbReference>
<feature type="binding site" evidence="12">
    <location>
        <position position="497"/>
    </location>
    <ligand>
        <name>Mg(2+)</name>
        <dbReference type="ChEBI" id="CHEBI:18420"/>
    </ligand>
</feature>
<dbReference type="Gene3D" id="3.40.50.1220">
    <property type="entry name" value="TPP-binding domain"/>
    <property type="match status" value="1"/>
</dbReference>
<dbReference type="FunFam" id="3.40.50.970:FF:000021">
    <property type="entry name" value="Pyruvate decarboxylase 1"/>
    <property type="match status" value="1"/>
</dbReference>
<organism evidence="17 18">
    <name type="scientific">Crotalaria pallida</name>
    <name type="common">Smooth rattlebox</name>
    <name type="synonym">Crotalaria striata</name>
    <dbReference type="NCBI Taxonomy" id="3830"/>
    <lineage>
        <taxon>Eukaryota</taxon>
        <taxon>Viridiplantae</taxon>
        <taxon>Streptophyta</taxon>
        <taxon>Embryophyta</taxon>
        <taxon>Tracheophyta</taxon>
        <taxon>Spermatophyta</taxon>
        <taxon>Magnoliopsida</taxon>
        <taxon>eudicotyledons</taxon>
        <taxon>Gunneridae</taxon>
        <taxon>Pentapetalae</taxon>
        <taxon>rosids</taxon>
        <taxon>fabids</taxon>
        <taxon>Fabales</taxon>
        <taxon>Fabaceae</taxon>
        <taxon>Papilionoideae</taxon>
        <taxon>50 kb inversion clade</taxon>
        <taxon>genistoids sensu lato</taxon>
        <taxon>core genistoids</taxon>
        <taxon>Crotalarieae</taxon>
        <taxon>Crotalaria</taxon>
    </lineage>
</organism>
<dbReference type="Proteomes" id="UP001372338">
    <property type="component" value="Unassembled WGS sequence"/>
</dbReference>
<dbReference type="InterPro" id="IPR011766">
    <property type="entry name" value="TPP_enzyme_TPP-bd"/>
</dbReference>
<evidence type="ECO:0000256" key="4">
    <source>
        <dbReference type="ARBA" id="ARBA00007812"/>
    </source>
</evidence>
<comment type="cofactor">
    <cofactor evidence="3">
        <name>thiamine diphosphate</name>
        <dbReference type="ChEBI" id="CHEBI:58937"/>
    </cofactor>
</comment>
<dbReference type="CDD" id="cd02005">
    <property type="entry name" value="TPP_PDC_IPDC"/>
    <property type="match status" value="1"/>
</dbReference>
<dbReference type="InterPro" id="IPR012110">
    <property type="entry name" value="PDC/IPDC-like"/>
</dbReference>
<dbReference type="Pfam" id="PF02776">
    <property type="entry name" value="TPP_enzyme_N"/>
    <property type="match status" value="1"/>
</dbReference>
<gene>
    <name evidence="17" type="ORF">RIF29_41587</name>
</gene>
<keyword evidence="7 12" id="KW-0479">Metal-binding</keyword>
<comment type="caution">
    <text evidence="17">The sequence shown here is derived from an EMBL/GenBank/DDBJ whole genome shotgun (WGS) entry which is preliminary data.</text>
</comment>
<dbReference type="Gene3D" id="3.40.50.970">
    <property type="match status" value="2"/>
</dbReference>
<proteinExistence type="inferred from homology"/>
<feature type="domain" description="Thiamine pyrophosphate enzyme TPP-binding" evidence="15">
    <location>
        <begin position="441"/>
        <end position="559"/>
    </location>
</feature>
<comment type="cofactor">
    <cofactor evidence="2">
        <name>a metal cation</name>
        <dbReference type="ChEBI" id="CHEBI:25213"/>
    </cofactor>
</comment>
<keyword evidence="8" id="KW-0210">Decarboxylase</keyword>
<dbReference type="AlphaFoldDB" id="A0AAN9E7J9"/>
<sequence length="593" mass="64481">MEANPTIMSTCKVVAGGNHAVKNLLGANDSTTTTTTLGHHLAKRLVEIGIKDVFAVPGDSNLTLLDCFVAEPRLNLVGCCNELNAGYATDGYARCNGVGACVVTFTVGGLSILNAIAGAYSEDLPIICIVGAPNSNDFGSNKILHHTIGLQDFSQELQCFKAITCHQAVVNNLDDAHERIDSAIAIALRESKPVYISICCNLASIPHPSFIKEPIPFCLTPRLTNKKCLEIAVEATAEFLNKAVKPVMVGGPRLRAAKACDAFMEMADTSGYPIAILPSAKGLVQENHPKFIGTFWGVASTSYCAEIVESADAYLFAGPIFDDVTPVEWKKGKAIIVQPNRVVITNGLTFGCILMKDFFKALAKRLKCNTTAFENYQRMHIPDGLAIHSNPNEALRVNVLFRHIQRMLSSDMTVIVETGDSWFHCQKLKLPRGCGYESQLHYASIGWSVGASLGYAQAAPEKRVIACIGDGSFQVAAQEVSTILRCGHNSIIFLINNGGYSTEVEIHDGPYNVIKNWNYTGLVETIDNGEGKCWTAKVHNEEELIEAVDTAMESKKHCLCFIEVIVHRDDTSKELLLWGTKFAALNGRPPKDN</sequence>
<dbReference type="InterPro" id="IPR047214">
    <property type="entry name" value="TPP_PDC_IPDC"/>
</dbReference>
<dbReference type="InterPro" id="IPR012001">
    <property type="entry name" value="Thiamin_PyroP_enz_TPP-bd_dom"/>
</dbReference>
<dbReference type="InterPro" id="IPR029035">
    <property type="entry name" value="DHS-like_NAD/FAD-binding_dom"/>
</dbReference>
<evidence type="ECO:0000256" key="12">
    <source>
        <dbReference type="PIRSR" id="PIRSR036565-2"/>
    </source>
</evidence>
<evidence type="ECO:0000256" key="3">
    <source>
        <dbReference type="ARBA" id="ARBA00001964"/>
    </source>
</evidence>
<dbReference type="GO" id="GO:0030976">
    <property type="term" value="F:thiamine pyrophosphate binding"/>
    <property type="evidence" value="ECO:0007669"/>
    <property type="project" value="InterPro"/>
</dbReference>
<feature type="binding site" evidence="12">
    <location>
        <position position="499"/>
    </location>
    <ligand>
        <name>Mg(2+)</name>
        <dbReference type="ChEBI" id="CHEBI:18420"/>
    </ligand>
</feature>
<feature type="binding site" evidence="12">
    <location>
        <position position="470"/>
    </location>
    <ligand>
        <name>Mg(2+)</name>
        <dbReference type="ChEBI" id="CHEBI:18420"/>
    </ligand>
</feature>
<evidence type="ECO:0000313" key="17">
    <source>
        <dbReference type="EMBL" id="KAK7246717.1"/>
    </source>
</evidence>
<evidence type="ECO:0000256" key="5">
    <source>
        <dbReference type="ARBA" id="ARBA00011881"/>
    </source>
</evidence>
<dbReference type="InterPro" id="IPR047213">
    <property type="entry name" value="TPP_PYR_PDC_IPDC-like"/>
</dbReference>
<name>A0AAN9E7J9_CROPI</name>
<dbReference type="GO" id="GO:0004737">
    <property type="term" value="F:pyruvate decarboxylase activity"/>
    <property type="evidence" value="ECO:0007669"/>
    <property type="project" value="UniProtKB-EC"/>
</dbReference>
<dbReference type="GO" id="GO:0000287">
    <property type="term" value="F:magnesium ion binding"/>
    <property type="evidence" value="ECO:0007669"/>
    <property type="project" value="InterPro"/>
</dbReference>
<evidence type="ECO:0000256" key="11">
    <source>
        <dbReference type="ARBA" id="ARBA00023239"/>
    </source>
</evidence>
<evidence type="ECO:0000256" key="8">
    <source>
        <dbReference type="ARBA" id="ARBA00022793"/>
    </source>
</evidence>
<dbReference type="PANTHER" id="PTHR43452">
    <property type="entry name" value="PYRUVATE DECARBOXYLASE"/>
    <property type="match status" value="1"/>
</dbReference>
<dbReference type="SUPFAM" id="SSF52467">
    <property type="entry name" value="DHS-like NAD/FAD-binding domain"/>
    <property type="match status" value="1"/>
</dbReference>
<feature type="domain" description="Thiamine pyrophosphate enzyme central" evidence="14">
    <location>
        <begin position="233"/>
        <end position="344"/>
    </location>
</feature>
<dbReference type="EC" id="4.1.1.1" evidence="6"/>
<dbReference type="Pfam" id="PF00205">
    <property type="entry name" value="TPP_enzyme_M"/>
    <property type="match status" value="1"/>
</dbReference>
<protein>
    <recommendedName>
        <fullName evidence="6">pyruvate decarboxylase</fullName>
        <ecNumber evidence="6">4.1.1.1</ecNumber>
    </recommendedName>
</protein>
<keyword evidence="18" id="KW-1185">Reference proteome</keyword>
<dbReference type="PIRSF" id="PIRSF036565">
    <property type="entry name" value="Pyruvt_ip_decrb"/>
    <property type="match status" value="1"/>
</dbReference>
<keyword evidence="10 13" id="KW-0786">Thiamine pyrophosphate</keyword>
<evidence type="ECO:0000256" key="7">
    <source>
        <dbReference type="ARBA" id="ARBA00022723"/>
    </source>
</evidence>
<dbReference type="SUPFAM" id="SSF52518">
    <property type="entry name" value="Thiamin diphosphate-binding fold (THDP-binding)"/>
    <property type="match status" value="2"/>
</dbReference>
<dbReference type="GO" id="GO:0005829">
    <property type="term" value="C:cytosol"/>
    <property type="evidence" value="ECO:0007669"/>
    <property type="project" value="TreeGrafter"/>
</dbReference>
<comment type="catalytic activity">
    <reaction evidence="1">
        <text>a 2-oxocarboxylate + H(+) = an aldehyde + CO2</text>
        <dbReference type="Rhea" id="RHEA:11628"/>
        <dbReference type="ChEBI" id="CHEBI:15378"/>
        <dbReference type="ChEBI" id="CHEBI:16526"/>
        <dbReference type="ChEBI" id="CHEBI:17478"/>
        <dbReference type="ChEBI" id="CHEBI:35179"/>
        <dbReference type="EC" id="4.1.1.1"/>
    </reaction>
</comment>
<evidence type="ECO:0000259" key="15">
    <source>
        <dbReference type="Pfam" id="PF02775"/>
    </source>
</evidence>
<evidence type="ECO:0000313" key="18">
    <source>
        <dbReference type="Proteomes" id="UP001372338"/>
    </source>
</evidence>
<dbReference type="EMBL" id="JAYWIO010000008">
    <property type="protein sequence ID" value="KAK7246717.1"/>
    <property type="molecule type" value="Genomic_DNA"/>
</dbReference>
<dbReference type="InterPro" id="IPR029061">
    <property type="entry name" value="THDP-binding"/>
</dbReference>